<dbReference type="InterPro" id="IPR058637">
    <property type="entry name" value="YknX-like_C"/>
</dbReference>
<dbReference type="STRING" id="1224947.SAMN05216480_104129"/>
<dbReference type="OrthoDB" id="9806939at2"/>
<dbReference type="GO" id="GO:1990281">
    <property type="term" value="C:efflux pump complex"/>
    <property type="evidence" value="ECO:0007669"/>
    <property type="project" value="TreeGrafter"/>
</dbReference>
<dbReference type="EMBL" id="FPBK01000004">
    <property type="protein sequence ID" value="SFU46520.1"/>
    <property type="molecule type" value="Genomic_DNA"/>
</dbReference>
<feature type="domain" description="CusB-like beta-barrel" evidence="3">
    <location>
        <begin position="197"/>
        <end position="265"/>
    </location>
</feature>
<dbReference type="Gene3D" id="2.40.420.20">
    <property type="match status" value="1"/>
</dbReference>
<protein>
    <submittedName>
        <fullName evidence="5">RND family efflux transporter, MFP subunit</fullName>
    </submittedName>
</protein>
<name>A0A1I7GDK0_9FLAO</name>
<evidence type="ECO:0000256" key="1">
    <source>
        <dbReference type="ARBA" id="ARBA00009477"/>
    </source>
</evidence>
<evidence type="ECO:0000259" key="4">
    <source>
        <dbReference type="Pfam" id="PF25989"/>
    </source>
</evidence>
<accession>A0A1I7GDK0</accession>
<evidence type="ECO:0000259" key="2">
    <source>
        <dbReference type="Pfam" id="PF25917"/>
    </source>
</evidence>
<organism evidence="5 6">
    <name type="scientific">Pustulibacterium marinum</name>
    <dbReference type="NCBI Taxonomy" id="1224947"/>
    <lineage>
        <taxon>Bacteria</taxon>
        <taxon>Pseudomonadati</taxon>
        <taxon>Bacteroidota</taxon>
        <taxon>Flavobacteriia</taxon>
        <taxon>Flavobacteriales</taxon>
        <taxon>Flavobacteriaceae</taxon>
        <taxon>Pustulibacterium</taxon>
    </lineage>
</organism>
<feature type="domain" description="YknX-like C-terminal permuted SH3-like" evidence="4">
    <location>
        <begin position="277"/>
        <end position="346"/>
    </location>
</feature>
<evidence type="ECO:0000313" key="6">
    <source>
        <dbReference type="Proteomes" id="UP000199138"/>
    </source>
</evidence>
<proteinExistence type="inferred from homology"/>
<dbReference type="PANTHER" id="PTHR30469">
    <property type="entry name" value="MULTIDRUG RESISTANCE PROTEIN MDTA"/>
    <property type="match status" value="1"/>
</dbReference>
<gene>
    <name evidence="5" type="ORF">SAMN05216480_104129</name>
</gene>
<dbReference type="InterPro" id="IPR006143">
    <property type="entry name" value="RND_pump_MFP"/>
</dbReference>
<keyword evidence="6" id="KW-1185">Reference proteome</keyword>
<dbReference type="Pfam" id="PF25954">
    <property type="entry name" value="Beta-barrel_RND_2"/>
    <property type="match status" value="1"/>
</dbReference>
<dbReference type="InterPro" id="IPR058792">
    <property type="entry name" value="Beta-barrel_RND_2"/>
</dbReference>
<dbReference type="Gene3D" id="2.40.30.170">
    <property type="match status" value="1"/>
</dbReference>
<dbReference type="PROSITE" id="PS51257">
    <property type="entry name" value="PROKAR_LIPOPROTEIN"/>
    <property type="match status" value="1"/>
</dbReference>
<dbReference type="AlphaFoldDB" id="A0A1I7GDK0"/>
<dbReference type="RefSeq" id="WP_093024592.1">
    <property type="nucleotide sequence ID" value="NZ_FPBK01000004.1"/>
</dbReference>
<evidence type="ECO:0000313" key="5">
    <source>
        <dbReference type="EMBL" id="SFU46520.1"/>
    </source>
</evidence>
<dbReference type="InterPro" id="IPR058625">
    <property type="entry name" value="MdtA-like_BSH"/>
</dbReference>
<evidence type="ECO:0000259" key="3">
    <source>
        <dbReference type="Pfam" id="PF25954"/>
    </source>
</evidence>
<dbReference type="Pfam" id="PF25917">
    <property type="entry name" value="BSH_RND"/>
    <property type="match status" value="1"/>
</dbReference>
<dbReference type="PANTHER" id="PTHR30469:SF20">
    <property type="entry name" value="EFFLUX RND TRANSPORTER PERIPLASMIC ADAPTOR SUBUNIT"/>
    <property type="match status" value="1"/>
</dbReference>
<comment type="similarity">
    <text evidence="1">Belongs to the membrane fusion protein (MFP) (TC 8.A.1) family.</text>
</comment>
<dbReference type="NCBIfam" id="TIGR01730">
    <property type="entry name" value="RND_mfp"/>
    <property type="match status" value="1"/>
</dbReference>
<sequence>MQKFSKSFLILFLLVGILSCKEEKTTVVPQPISVKTTTVSNFSNAENGMKYSGTISAEKLVNLTFQVAGTVETLPVNMGDFVTQNSLIGTVDVTAYESQYQARAAQAKLAKENYERIREVYEKGSIAEIRMIEAKSNYEQATAAANAVYQNVKHARLTAPFSGYVGNKMLEVGDVASPGRPVIQLMNIDVVKAVIPIPSEEINHYRVGDSANVTIDALENEMFQGVVKEVAVASNRMNPVYNVQISIENPERTIKPGMACTIQLQVLNEETTKPSMITVPLETVSVNEDGTNYVYIYNTEKNIAQRKKVTLGKLFNNRIEIVNGVSNKDKIITSGYHKLTDGTPVILAQ</sequence>
<feature type="domain" description="Multidrug resistance protein MdtA-like barrel-sandwich hybrid" evidence="2">
    <location>
        <begin position="61"/>
        <end position="180"/>
    </location>
</feature>
<dbReference type="Gene3D" id="1.10.287.470">
    <property type="entry name" value="Helix hairpin bin"/>
    <property type="match status" value="1"/>
</dbReference>
<dbReference type="SUPFAM" id="SSF111369">
    <property type="entry name" value="HlyD-like secretion proteins"/>
    <property type="match status" value="1"/>
</dbReference>
<dbReference type="GO" id="GO:0015562">
    <property type="term" value="F:efflux transmembrane transporter activity"/>
    <property type="evidence" value="ECO:0007669"/>
    <property type="project" value="TreeGrafter"/>
</dbReference>
<dbReference type="Gene3D" id="2.40.50.100">
    <property type="match status" value="1"/>
</dbReference>
<reference evidence="5 6" key="1">
    <citation type="submission" date="2016-10" db="EMBL/GenBank/DDBJ databases">
        <authorList>
            <person name="de Groot N.N."/>
        </authorList>
    </citation>
    <scope>NUCLEOTIDE SEQUENCE [LARGE SCALE GENOMIC DNA]</scope>
    <source>
        <strain evidence="5 6">CGMCC 1.12333</strain>
    </source>
</reference>
<dbReference type="Pfam" id="PF25989">
    <property type="entry name" value="YknX_C"/>
    <property type="match status" value="1"/>
</dbReference>
<dbReference type="Proteomes" id="UP000199138">
    <property type="component" value="Unassembled WGS sequence"/>
</dbReference>